<proteinExistence type="predicted"/>
<evidence type="ECO:0000256" key="1">
    <source>
        <dbReference type="SAM" id="MobiDB-lite"/>
    </source>
</evidence>
<dbReference type="Proteomes" id="UP000035067">
    <property type="component" value="Unassembled WGS sequence"/>
</dbReference>
<protein>
    <submittedName>
        <fullName evidence="2">Uncharacterized protein</fullName>
    </submittedName>
</protein>
<dbReference type="EMBL" id="JXQG01000038">
    <property type="protein sequence ID" value="KKZ11846.1"/>
    <property type="molecule type" value="Genomic_DNA"/>
</dbReference>
<sequence>MQTADPCVSSGMPSTRMLLLATASRLRSRIRSGLADATAQVVTEAELAAQQLQQDWKLFWQEVYREAERLERPGGEAPAPDPSPSAPSRQASATDEQQVSEGGGHHQPEPATRKRASPAQVQETIDQLRAAVAELNQRLEQNTL</sequence>
<comment type="caution">
    <text evidence="2">The sequence shown here is derived from an EMBL/GenBank/DDBJ whole genome shotgun (WGS) entry which is preliminary data.</text>
</comment>
<evidence type="ECO:0000313" key="2">
    <source>
        <dbReference type="EMBL" id="KKZ11846.1"/>
    </source>
</evidence>
<dbReference type="AlphaFoldDB" id="A0A0G2J4M1"/>
<feature type="region of interest" description="Disordered" evidence="1">
    <location>
        <begin position="69"/>
        <end position="125"/>
    </location>
</feature>
<accession>A0A0G2J4M1</accession>
<reference evidence="2 3" key="1">
    <citation type="submission" date="2015-01" db="EMBL/GenBank/DDBJ databases">
        <title>Lifestyle Evolution in Cyanobacterial Symbionts of Sponges.</title>
        <authorList>
            <person name="Burgsdorf I."/>
            <person name="Slaby B.M."/>
            <person name="Handley K.M."/>
            <person name="Haber M."/>
            <person name="Blom J."/>
            <person name="Marshall C.W."/>
            <person name="Gilbert J.A."/>
            <person name="Hentschel U."/>
            <person name="Steindler L."/>
        </authorList>
    </citation>
    <scope>NUCLEOTIDE SEQUENCE [LARGE SCALE GENOMIC DNA]</scope>
    <source>
        <strain evidence="2">SP3</strain>
    </source>
</reference>
<gene>
    <name evidence="2" type="ORF">TE42_06765</name>
</gene>
<name>A0A0G2J4M1_9SYNE</name>
<organism evidence="2 3">
    <name type="scientific">Candidatus Synechococcus spongiarum SP3</name>
    <dbReference type="NCBI Taxonomy" id="1604020"/>
    <lineage>
        <taxon>Bacteria</taxon>
        <taxon>Bacillati</taxon>
        <taxon>Cyanobacteriota</taxon>
        <taxon>Cyanophyceae</taxon>
        <taxon>Synechococcales</taxon>
        <taxon>Synechococcaceae</taxon>
        <taxon>Synechococcus</taxon>
    </lineage>
</organism>
<evidence type="ECO:0000313" key="3">
    <source>
        <dbReference type="Proteomes" id="UP000035067"/>
    </source>
</evidence>
<dbReference type="PATRIC" id="fig|1604020.3.peg.1137"/>
<feature type="compositionally biased region" description="Basic and acidic residues" evidence="1">
    <location>
        <begin position="103"/>
        <end position="112"/>
    </location>
</feature>